<dbReference type="Gene3D" id="1.20.1250.20">
    <property type="entry name" value="MFS general substrate transporter like domains"/>
    <property type="match status" value="1"/>
</dbReference>
<dbReference type="GO" id="GO:0022857">
    <property type="term" value="F:transmembrane transporter activity"/>
    <property type="evidence" value="ECO:0007669"/>
    <property type="project" value="InterPro"/>
</dbReference>
<feature type="domain" description="Major facilitator superfamily (MFS) profile" evidence="8">
    <location>
        <begin position="11"/>
        <end position="400"/>
    </location>
</feature>
<dbReference type="RefSeq" id="WP_132012776.1">
    <property type="nucleotide sequence ID" value="NZ_SLUN01000003.1"/>
</dbReference>
<dbReference type="Pfam" id="PF07690">
    <property type="entry name" value="MFS_1"/>
    <property type="match status" value="1"/>
</dbReference>
<feature type="transmembrane region" description="Helical" evidence="7">
    <location>
        <begin position="12"/>
        <end position="33"/>
    </location>
</feature>
<dbReference type="OrthoDB" id="9763297at2"/>
<accession>A0A4R1S6X0</accession>
<feature type="transmembrane region" description="Helical" evidence="7">
    <location>
        <begin position="222"/>
        <end position="248"/>
    </location>
</feature>
<feature type="transmembrane region" description="Helical" evidence="7">
    <location>
        <begin position="374"/>
        <end position="392"/>
    </location>
</feature>
<dbReference type="InterPro" id="IPR020846">
    <property type="entry name" value="MFS_dom"/>
</dbReference>
<keyword evidence="4 7" id="KW-0812">Transmembrane</keyword>
<feature type="transmembrane region" description="Helical" evidence="7">
    <location>
        <begin position="345"/>
        <end position="368"/>
    </location>
</feature>
<protein>
    <submittedName>
        <fullName evidence="9">MFS transporter</fullName>
    </submittedName>
</protein>
<evidence type="ECO:0000259" key="8">
    <source>
        <dbReference type="PROSITE" id="PS50850"/>
    </source>
</evidence>
<keyword evidence="3" id="KW-1003">Cell membrane</keyword>
<comment type="caution">
    <text evidence="9">The sequence shown here is derived from an EMBL/GenBank/DDBJ whole genome shotgun (WGS) entry which is preliminary data.</text>
</comment>
<evidence type="ECO:0000313" key="9">
    <source>
        <dbReference type="EMBL" id="TCL75086.1"/>
    </source>
</evidence>
<feature type="transmembrane region" description="Helical" evidence="7">
    <location>
        <begin position="314"/>
        <end position="333"/>
    </location>
</feature>
<dbReference type="Proteomes" id="UP000295008">
    <property type="component" value="Unassembled WGS sequence"/>
</dbReference>
<organism evidence="9 10">
    <name type="scientific">Hydrogenispora ethanolica</name>
    <dbReference type="NCBI Taxonomy" id="1082276"/>
    <lineage>
        <taxon>Bacteria</taxon>
        <taxon>Bacillati</taxon>
        <taxon>Bacillota</taxon>
        <taxon>Hydrogenispora</taxon>
    </lineage>
</organism>
<dbReference type="InterPro" id="IPR036259">
    <property type="entry name" value="MFS_trans_sf"/>
</dbReference>
<evidence type="ECO:0000256" key="4">
    <source>
        <dbReference type="ARBA" id="ARBA00022692"/>
    </source>
</evidence>
<evidence type="ECO:0000256" key="5">
    <source>
        <dbReference type="ARBA" id="ARBA00022989"/>
    </source>
</evidence>
<gene>
    <name evidence="9" type="ORF">EDC14_100316</name>
</gene>
<dbReference type="SUPFAM" id="SSF103473">
    <property type="entry name" value="MFS general substrate transporter"/>
    <property type="match status" value="1"/>
</dbReference>
<feature type="transmembrane region" description="Helical" evidence="7">
    <location>
        <begin position="45"/>
        <end position="69"/>
    </location>
</feature>
<comment type="subcellular location">
    <subcellularLocation>
        <location evidence="1">Cell membrane</location>
        <topology evidence="1">Multi-pass membrane protein</topology>
    </subcellularLocation>
</comment>
<keyword evidence="10" id="KW-1185">Reference proteome</keyword>
<dbReference type="InterPro" id="IPR011701">
    <property type="entry name" value="MFS"/>
</dbReference>
<feature type="transmembrane region" description="Helical" evidence="7">
    <location>
        <begin position="76"/>
        <end position="94"/>
    </location>
</feature>
<feature type="transmembrane region" description="Helical" evidence="7">
    <location>
        <begin position="100"/>
        <end position="122"/>
    </location>
</feature>
<dbReference type="PANTHER" id="PTHR23513:SF6">
    <property type="entry name" value="MAJOR FACILITATOR SUPERFAMILY ASSOCIATED DOMAIN-CONTAINING PROTEIN"/>
    <property type="match status" value="1"/>
</dbReference>
<evidence type="ECO:0000256" key="6">
    <source>
        <dbReference type="ARBA" id="ARBA00023136"/>
    </source>
</evidence>
<evidence type="ECO:0000256" key="3">
    <source>
        <dbReference type="ARBA" id="ARBA00022475"/>
    </source>
</evidence>
<keyword evidence="2" id="KW-0813">Transport</keyword>
<name>A0A4R1S6X0_HYDET</name>
<dbReference type="CDD" id="cd06173">
    <property type="entry name" value="MFS_MefA_like"/>
    <property type="match status" value="1"/>
</dbReference>
<feature type="transmembrane region" description="Helical" evidence="7">
    <location>
        <begin position="167"/>
        <end position="184"/>
    </location>
</feature>
<evidence type="ECO:0000313" key="10">
    <source>
        <dbReference type="Proteomes" id="UP000295008"/>
    </source>
</evidence>
<dbReference type="PROSITE" id="PS50850">
    <property type="entry name" value="MFS"/>
    <property type="match status" value="1"/>
</dbReference>
<feature type="transmembrane region" description="Helical" evidence="7">
    <location>
        <begin position="260"/>
        <end position="279"/>
    </location>
</feature>
<evidence type="ECO:0000256" key="7">
    <source>
        <dbReference type="SAM" id="Phobius"/>
    </source>
</evidence>
<dbReference type="GO" id="GO:0005886">
    <property type="term" value="C:plasma membrane"/>
    <property type="evidence" value="ECO:0007669"/>
    <property type="project" value="UniProtKB-SubCell"/>
</dbReference>
<keyword evidence="5 7" id="KW-1133">Transmembrane helix</keyword>
<dbReference type="AlphaFoldDB" id="A0A4R1S6X0"/>
<dbReference type="PANTHER" id="PTHR23513">
    <property type="entry name" value="INTEGRAL MEMBRANE EFFLUX PROTEIN-RELATED"/>
    <property type="match status" value="1"/>
</dbReference>
<feature type="transmembrane region" description="Helical" evidence="7">
    <location>
        <begin position="142"/>
        <end position="161"/>
    </location>
</feature>
<sequence length="410" mass="44610">MVKKQWDIPRNWLLFLGSSFISGLGTKLTTIGLADKLYKLTGDNFSISLVFLLQSLPMLFLGVMAGTLCDRYNKKGLFVAVNTFYAVTSFLFAVTASPPLLYLILLLTGVLQTLFLPCRIAFLPQIVDPADLMRVNGMRASLNGMIAIFGYGFAGAIVGYLGNTVAFVMDGCSFLSVAFTTLFLQTTAAPNATAVKQSASDQRFSFKTTWNMIRNHPRLQAVLTLEVLTNFIIILQIPLTYIFVARYLGGPARMAQRTGLLFAAAGIGTCLGGLLLNRLRSGNRLLALPKALLFDSLLVLSFALVRFFPLNLILYGLMGVIAAFMGTILETAVQEWTPPEHLGAVSGFIHSIVEPICVVSLLLGGLLTQWLEPSWLFILCAGAELLTGAYFLNRFRAEAGVTSTSEKLGS</sequence>
<evidence type="ECO:0000256" key="1">
    <source>
        <dbReference type="ARBA" id="ARBA00004651"/>
    </source>
</evidence>
<keyword evidence="6 7" id="KW-0472">Membrane</keyword>
<proteinExistence type="predicted"/>
<evidence type="ECO:0000256" key="2">
    <source>
        <dbReference type="ARBA" id="ARBA00022448"/>
    </source>
</evidence>
<reference evidence="9 10" key="1">
    <citation type="submission" date="2019-03" db="EMBL/GenBank/DDBJ databases">
        <title>Genomic Encyclopedia of Type Strains, Phase IV (KMG-IV): sequencing the most valuable type-strain genomes for metagenomic binning, comparative biology and taxonomic classification.</title>
        <authorList>
            <person name="Goeker M."/>
        </authorList>
    </citation>
    <scope>NUCLEOTIDE SEQUENCE [LARGE SCALE GENOMIC DNA]</scope>
    <source>
        <strain evidence="9 10">LX-B</strain>
    </source>
</reference>
<dbReference type="EMBL" id="SLUN01000003">
    <property type="protein sequence ID" value="TCL75086.1"/>
    <property type="molecule type" value="Genomic_DNA"/>
</dbReference>